<evidence type="ECO:0000259" key="2">
    <source>
        <dbReference type="Pfam" id="PF01408"/>
    </source>
</evidence>
<dbReference type="EMBL" id="CP060782">
    <property type="protein sequence ID" value="QNP46478.1"/>
    <property type="molecule type" value="Genomic_DNA"/>
</dbReference>
<dbReference type="Gene3D" id="3.40.50.720">
    <property type="entry name" value="NAD(P)-binding Rossmann-like Domain"/>
    <property type="match status" value="1"/>
</dbReference>
<dbReference type="SUPFAM" id="SSF55347">
    <property type="entry name" value="Glyceraldehyde-3-phosphate dehydrogenase-like, C-terminal domain"/>
    <property type="match status" value="1"/>
</dbReference>
<reference evidence="4 5" key="1">
    <citation type="submission" date="2020-08" db="EMBL/GenBank/DDBJ databases">
        <title>Genome sequence of Sphingomonas sediminicola KACC 15039T.</title>
        <authorList>
            <person name="Hyun D.-W."/>
            <person name="Bae J.-W."/>
        </authorList>
    </citation>
    <scope>NUCLEOTIDE SEQUENCE [LARGE SCALE GENOMIC DNA]</scope>
    <source>
        <strain evidence="4 5">KACC 15039</strain>
    </source>
</reference>
<dbReference type="Gene3D" id="3.30.360.10">
    <property type="entry name" value="Dihydrodipicolinate Reductase, domain 2"/>
    <property type="match status" value="1"/>
</dbReference>
<feature type="domain" description="Gfo/Idh/MocA-like oxidoreductase N-terminal" evidence="2">
    <location>
        <begin position="5"/>
        <end position="121"/>
    </location>
</feature>
<proteinExistence type="predicted"/>
<dbReference type="PANTHER" id="PTHR43818:SF11">
    <property type="entry name" value="BCDNA.GH03377"/>
    <property type="match status" value="1"/>
</dbReference>
<dbReference type="Pfam" id="PF22725">
    <property type="entry name" value="GFO_IDH_MocA_C3"/>
    <property type="match status" value="1"/>
</dbReference>
<dbReference type="InterPro" id="IPR036291">
    <property type="entry name" value="NAD(P)-bd_dom_sf"/>
</dbReference>
<gene>
    <name evidence="4" type="ORF">H9L14_04790</name>
</gene>
<keyword evidence="5" id="KW-1185">Reference proteome</keyword>
<dbReference type="InterPro" id="IPR000683">
    <property type="entry name" value="Gfo/Idh/MocA-like_OxRdtase_N"/>
</dbReference>
<sequence>MSEVMRFGLIGAGAIGKIRADALTKSNSCELVAVSDLDGARARSAAPEAIYYADANELVAAKDVDAIIISTPPPLHEPLAVAAASAGKHVLVEKPMAATPDACERMILAARKAGTLLTVGYNHRYFDALKLVRDVVASGDIGTLSHVRAYTGHSGLAEFKAPWMYDKEVMGGGALMDNGTHVIDLVRYMIGDPTEVFGFATNKVWKLGVEDEGIALLRTAEGTTASIEASWHEWRGYRFHIEAYGDRGLARAYYAPMMATVVKLDKPGGSKSVQRHFYPKAILREKVKGWQSTVIQTFVEELADFVAAANGKPHSGRLAVAADGLRAVQIAQATYASEATRDCVKLPALP</sequence>
<dbReference type="InterPro" id="IPR055170">
    <property type="entry name" value="GFO_IDH_MocA-like_dom"/>
</dbReference>
<dbReference type="RefSeq" id="WP_187709431.1">
    <property type="nucleotide sequence ID" value="NZ_CP060782.1"/>
</dbReference>
<dbReference type="Pfam" id="PF01408">
    <property type="entry name" value="GFO_IDH_MocA"/>
    <property type="match status" value="1"/>
</dbReference>
<feature type="domain" description="GFO/IDH/MocA-like oxidoreductase" evidence="3">
    <location>
        <begin position="131"/>
        <end position="249"/>
    </location>
</feature>
<evidence type="ECO:0000313" key="4">
    <source>
        <dbReference type="EMBL" id="QNP46478.1"/>
    </source>
</evidence>
<dbReference type="PANTHER" id="PTHR43818">
    <property type="entry name" value="BCDNA.GH03377"/>
    <property type="match status" value="1"/>
</dbReference>
<accession>A0ABX6TCJ9</accession>
<dbReference type="InterPro" id="IPR050463">
    <property type="entry name" value="Gfo/Idh/MocA_oxidrdct_glycsds"/>
</dbReference>
<protein>
    <submittedName>
        <fullName evidence="4">Gfo/Idh/MocA family oxidoreductase</fullName>
    </submittedName>
</protein>
<dbReference type="Proteomes" id="UP000516105">
    <property type="component" value="Chromosome"/>
</dbReference>
<organism evidence="4 5">
    <name type="scientific">Sphingomonas sediminicola</name>
    <dbReference type="NCBI Taxonomy" id="386874"/>
    <lineage>
        <taxon>Bacteria</taxon>
        <taxon>Pseudomonadati</taxon>
        <taxon>Pseudomonadota</taxon>
        <taxon>Alphaproteobacteria</taxon>
        <taxon>Sphingomonadales</taxon>
        <taxon>Sphingomonadaceae</taxon>
        <taxon>Sphingomonas</taxon>
    </lineage>
</organism>
<evidence type="ECO:0000259" key="3">
    <source>
        <dbReference type="Pfam" id="PF22725"/>
    </source>
</evidence>
<name>A0ABX6TCJ9_9SPHN</name>
<dbReference type="SUPFAM" id="SSF51735">
    <property type="entry name" value="NAD(P)-binding Rossmann-fold domains"/>
    <property type="match status" value="1"/>
</dbReference>
<evidence type="ECO:0000313" key="5">
    <source>
        <dbReference type="Proteomes" id="UP000516105"/>
    </source>
</evidence>
<evidence type="ECO:0000256" key="1">
    <source>
        <dbReference type="ARBA" id="ARBA00023002"/>
    </source>
</evidence>
<keyword evidence="1" id="KW-0560">Oxidoreductase</keyword>